<gene>
    <name evidence="4" type="ordered locus">HCH_00476</name>
</gene>
<dbReference type="Gene3D" id="3.30.70.270">
    <property type="match status" value="1"/>
</dbReference>
<dbReference type="Pfam" id="PF00990">
    <property type="entry name" value="GGDEF"/>
    <property type="match status" value="1"/>
</dbReference>
<evidence type="ECO:0000259" key="2">
    <source>
        <dbReference type="PROSITE" id="PS50113"/>
    </source>
</evidence>
<dbReference type="Gene3D" id="3.30.450.20">
    <property type="entry name" value="PAS domain"/>
    <property type="match status" value="1"/>
</dbReference>
<evidence type="ECO:0000313" key="5">
    <source>
        <dbReference type="Proteomes" id="UP000000238"/>
    </source>
</evidence>
<dbReference type="SMART" id="SM00086">
    <property type="entry name" value="PAC"/>
    <property type="match status" value="1"/>
</dbReference>
<evidence type="ECO:0000313" key="4">
    <source>
        <dbReference type="EMBL" id="ABC27385.1"/>
    </source>
</evidence>
<dbReference type="InterPro" id="IPR052155">
    <property type="entry name" value="Biofilm_reg_signaling"/>
</dbReference>
<dbReference type="eggNOG" id="COG3706">
    <property type="taxonomic scope" value="Bacteria"/>
</dbReference>
<dbReference type="HOGENOM" id="CLU_000445_11_4_6"/>
<feature type="domain" description="PAS" evidence="1">
    <location>
        <begin position="6"/>
        <end position="82"/>
    </location>
</feature>
<dbReference type="InterPro" id="IPR000014">
    <property type="entry name" value="PAS"/>
</dbReference>
<sequence length="300" mass="33467">MNALEQEFGFQDIVENAADGVLVTKASPLDDPGPEIVYANSAMEALSGYSRDELIGATPRMLQGPLTDASACRRIRRALQEKSQVRCRLLNYRKDGGQYWIEISIMPLLDKSGAVSHFAAIQRDISAYVKLEEHFSKAAGKDETTLLSNKDNFLDGLDREWRRAYRHHSLFSLLTFQVDQFNASHARDSEQSQQMLALIGATCKAVFRREDTLGRIGENEFAVLMPETDLRQAGLAAERLRSKLAALVDRHPSIRPPFTVSIGITQNQLLDERPESVLNRARQGLIKAGAQGDRVTVVEI</sequence>
<dbReference type="PROSITE" id="PS50112">
    <property type="entry name" value="PAS"/>
    <property type="match status" value="1"/>
</dbReference>
<dbReference type="PROSITE" id="PS50887">
    <property type="entry name" value="GGDEF"/>
    <property type="match status" value="1"/>
</dbReference>
<dbReference type="STRING" id="349521.HCH_00476"/>
<evidence type="ECO:0000259" key="3">
    <source>
        <dbReference type="PROSITE" id="PS50887"/>
    </source>
</evidence>
<dbReference type="InterPro" id="IPR000700">
    <property type="entry name" value="PAS-assoc_C"/>
</dbReference>
<dbReference type="EMBL" id="CP000155">
    <property type="protein sequence ID" value="ABC27385.1"/>
    <property type="molecule type" value="Genomic_DNA"/>
</dbReference>
<dbReference type="NCBIfam" id="TIGR00229">
    <property type="entry name" value="sensory_box"/>
    <property type="match status" value="1"/>
</dbReference>
<protein>
    <submittedName>
        <fullName evidence="4">FOG: PAS/PAC domain</fullName>
    </submittedName>
</protein>
<dbReference type="PANTHER" id="PTHR44757:SF2">
    <property type="entry name" value="BIOFILM ARCHITECTURE MAINTENANCE PROTEIN MBAA"/>
    <property type="match status" value="1"/>
</dbReference>
<dbReference type="SMART" id="SM00267">
    <property type="entry name" value="GGDEF"/>
    <property type="match status" value="1"/>
</dbReference>
<dbReference type="AlphaFoldDB" id="Q2SPN9"/>
<dbReference type="PROSITE" id="PS50113">
    <property type="entry name" value="PAC"/>
    <property type="match status" value="1"/>
</dbReference>
<dbReference type="RefSeq" id="WP_011394462.1">
    <property type="nucleotide sequence ID" value="NC_007645.1"/>
</dbReference>
<keyword evidence="5" id="KW-1185">Reference proteome</keyword>
<dbReference type="KEGG" id="hch:HCH_00476"/>
<name>Q2SPN9_HAHCH</name>
<dbReference type="CDD" id="cd00130">
    <property type="entry name" value="PAS"/>
    <property type="match status" value="1"/>
</dbReference>
<dbReference type="InterPro" id="IPR000160">
    <property type="entry name" value="GGDEF_dom"/>
</dbReference>
<dbReference type="OrthoDB" id="73375at2"/>
<dbReference type="Proteomes" id="UP000000238">
    <property type="component" value="Chromosome"/>
</dbReference>
<feature type="domain" description="PAC" evidence="2">
    <location>
        <begin position="83"/>
        <end position="137"/>
    </location>
</feature>
<feature type="domain" description="GGDEF" evidence="3">
    <location>
        <begin position="169"/>
        <end position="300"/>
    </location>
</feature>
<dbReference type="NCBIfam" id="TIGR00254">
    <property type="entry name" value="GGDEF"/>
    <property type="match status" value="1"/>
</dbReference>
<dbReference type="SUPFAM" id="SSF55785">
    <property type="entry name" value="PYP-like sensor domain (PAS domain)"/>
    <property type="match status" value="1"/>
</dbReference>
<dbReference type="InterPro" id="IPR035965">
    <property type="entry name" value="PAS-like_dom_sf"/>
</dbReference>
<dbReference type="InterPro" id="IPR029787">
    <property type="entry name" value="Nucleotide_cyclase"/>
</dbReference>
<dbReference type="InterPro" id="IPR043128">
    <property type="entry name" value="Rev_trsase/Diguanyl_cyclase"/>
</dbReference>
<evidence type="ECO:0000259" key="1">
    <source>
        <dbReference type="PROSITE" id="PS50112"/>
    </source>
</evidence>
<reference evidence="4 5" key="1">
    <citation type="journal article" date="2005" name="Nucleic Acids Res.">
        <title>Genomic blueprint of Hahella chejuensis, a marine microbe producing an algicidal agent.</title>
        <authorList>
            <person name="Jeong H."/>
            <person name="Yim J.H."/>
            <person name="Lee C."/>
            <person name="Choi S.-H."/>
            <person name="Park Y.K."/>
            <person name="Yoon S.H."/>
            <person name="Hur C.-G."/>
            <person name="Kang H.-Y."/>
            <person name="Kim D."/>
            <person name="Lee H.H."/>
            <person name="Park K.H."/>
            <person name="Park S.-H."/>
            <person name="Park H.-S."/>
            <person name="Lee H.K."/>
            <person name="Oh T.K."/>
            <person name="Kim J.F."/>
        </authorList>
    </citation>
    <scope>NUCLEOTIDE SEQUENCE [LARGE SCALE GENOMIC DNA]</scope>
    <source>
        <strain evidence="4 5">KCTC 2396</strain>
    </source>
</reference>
<dbReference type="CDD" id="cd01949">
    <property type="entry name" value="GGDEF"/>
    <property type="match status" value="1"/>
</dbReference>
<dbReference type="Pfam" id="PF13426">
    <property type="entry name" value="PAS_9"/>
    <property type="match status" value="1"/>
</dbReference>
<organism evidence="4 5">
    <name type="scientific">Hahella chejuensis (strain KCTC 2396)</name>
    <dbReference type="NCBI Taxonomy" id="349521"/>
    <lineage>
        <taxon>Bacteria</taxon>
        <taxon>Pseudomonadati</taxon>
        <taxon>Pseudomonadota</taxon>
        <taxon>Gammaproteobacteria</taxon>
        <taxon>Oceanospirillales</taxon>
        <taxon>Hahellaceae</taxon>
        <taxon>Hahella</taxon>
    </lineage>
</organism>
<dbReference type="PANTHER" id="PTHR44757">
    <property type="entry name" value="DIGUANYLATE CYCLASE DGCP"/>
    <property type="match status" value="1"/>
</dbReference>
<dbReference type="InterPro" id="IPR001610">
    <property type="entry name" value="PAC"/>
</dbReference>
<proteinExistence type="predicted"/>
<accession>Q2SPN9</accession>
<dbReference type="SUPFAM" id="SSF55073">
    <property type="entry name" value="Nucleotide cyclase"/>
    <property type="match status" value="1"/>
</dbReference>